<accession>A0ACC2WDU2</accession>
<dbReference type="Proteomes" id="UP001227268">
    <property type="component" value="Unassembled WGS sequence"/>
</dbReference>
<name>A0ACC2WDU2_9TREE</name>
<sequence length="290" mass="32860">MTAPSTVPQVGPELTVYEMTNEEAYRAVKWALDAGYRHIDTAEWYENEHACGRAISDWLEDHPLTTREEIFYTTKLKTNVSRLDTVDKIKKSLKTSTLSYIDLYLLHSPIGGKRVREECWKGCMDAKEYGWVKSIGVSNYGVAHIQEFIDARAATAAESGNGAIRKPELPVLSQIDLHPFMRRPAIVDICEKNDILLEQVTRPGFTQMEYPTRTSATSLAPLSSFTESYAEATQSDLIHQKFIAIPKSVSQARIEANAQIFDFELDEEDMKQLDALDEYLVTDWDVVDEP</sequence>
<dbReference type="EMBL" id="JASBWT010000001">
    <property type="protein sequence ID" value="KAJ9109231.1"/>
    <property type="molecule type" value="Genomic_DNA"/>
</dbReference>
<reference evidence="1" key="1">
    <citation type="submission" date="2023-04" db="EMBL/GenBank/DDBJ databases">
        <title>Draft Genome sequencing of Naganishia species isolated from polar environments using Oxford Nanopore Technology.</title>
        <authorList>
            <person name="Leo P."/>
            <person name="Venkateswaran K."/>
        </authorList>
    </citation>
    <scope>NUCLEOTIDE SEQUENCE</scope>
    <source>
        <strain evidence="1">MNA-CCFEE 5423</strain>
    </source>
</reference>
<keyword evidence="2" id="KW-1185">Reference proteome</keyword>
<protein>
    <submittedName>
        <fullName evidence="1">Uncharacterized protein</fullName>
    </submittedName>
</protein>
<gene>
    <name evidence="1" type="ORF">QFC21_000560</name>
</gene>
<evidence type="ECO:0000313" key="2">
    <source>
        <dbReference type="Proteomes" id="UP001227268"/>
    </source>
</evidence>
<organism evidence="1 2">
    <name type="scientific">Naganishia friedmannii</name>
    <dbReference type="NCBI Taxonomy" id="89922"/>
    <lineage>
        <taxon>Eukaryota</taxon>
        <taxon>Fungi</taxon>
        <taxon>Dikarya</taxon>
        <taxon>Basidiomycota</taxon>
        <taxon>Agaricomycotina</taxon>
        <taxon>Tremellomycetes</taxon>
        <taxon>Filobasidiales</taxon>
        <taxon>Filobasidiaceae</taxon>
        <taxon>Naganishia</taxon>
    </lineage>
</organism>
<comment type="caution">
    <text evidence="1">The sequence shown here is derived from an EMBL/GenBank/DDBJ whole genome shotgun (WGS) entry which is preliminary data.</text>
</comment>
<evidence type="ECO:0000313" key="1">
    <source>
        <dbReference type="EMBL" id="KAJ9109231.1"/>
    </source>
</evidence>
<proteinExistence type="predicted"/>